<gene>
    <name evidence="2" type="ORF">METZ01_LOCUS118420</name>
</gene>
<evidence type="ECO:0000259" key="1">
    <source>
        <dbReference type="PROSITE" id="PS51385"/>
    </source>
</evidence>
<protein>
    <recommendedName>
        <fullName evidence="1">YjeF N-terminal domain-containing protein</fullName>
    </recommendedName>
</protein>
<dbReference type="Gene3D" id="3.40.50.10260">
    <property type="entry name" value="YjeF N-terminal domain"/>
    <property type="match status" value="1"/>
</dbReference>
<dbReference type="InterPro" id="IPR004443">
    <property type="entry name" value="YjeF_N_dom"/>
</dbReference>
<dbReference type="AlphaFoldDB" id="A0A381XLC1"/>
<sequence>METAGKSISEFLIGHVQNIDKPTIAIVCGKGNNSGDGFAAAKFLHSNKYNPQIFCICSLNELSNDARYFANQCLDMGISIQFSCINVIDDLKYDFIIDGLLGTGVTGP</sequence>
<accession>A0A381XLC1</accession>
<organism evidence="2">
    <name type="scientific">marine metagenome</name>
    <dbReference type="NCBI Taxonomy" id="408172"/>
    <lineage>
        <taxon>unclassified sequences</taxon>
        <taxon>metagenomes</taxon>
        <taxon>ecological metagenomes</taxon>
    </lineage>
</organism>
<evidence type="ECO:0000313" key="2">
    <source>
        <dbReference type="EMBL" id="SVA65566.1"/>
    </source>
</evidence>
<dbReference type="EMBL" id="UINC01015596">
    <property type="protein sequence ID" value="SVA65566.1"/>
    <property type="molecule type" value="Genomic_DNA"/>
</dbReference>
<proteinExistence type="predicted"/>
<dbReference type="InterPro" id="IPR036652">
    <property type="entry name" value="YjeF_N_dom_sf"/>
</dbReference>
<feature type="domain" description="YjeF N-terminal" evidence="1">
    <location>
        <begin position="1"/>
        <end position="108"/>
    </location>
</feature>
<feature type="non-terminal residue" evidence="2">
    <location>
        <position position="108"/>
    </location>
</feature>
<name>A0A381XLC1_9ZZZZ</name>
<reference evidence="2" key="1">
    <citation type="submission" date="2018-05" db="EMBL/GenBank/DDBJ databases">
        <authorList>
            <person name="Lanie J.A."/>
            <person name="Ng W.-L."/>
            <person name="Kazmierczak K.M."/>
            <person name="Andrzejewski T.M."/>
            <person name="Davidsen T.M."/>
            <person name="Wayne K.J."/>
            <person name="Tettelin H."/>
            <person name="Glass J.I."/>
            <person name="Rusch D."/>
            <person name="Podicherti R."/>
            <person name="Tsui H.-C.T."/>
            <person name="Winkler M.E."/>
        </authorList>
    </citation>
    <scope>NUCLEOTIDE SEQUENCE</scope>
</reference>
<dbReference type="SUPFAM" id="SSF64153">
    <property type="entry name" value="YjeF N-terminal domain-like"/>
    <property type="match status" value="1"/>
</dbReference>
<dbReference type="PROSITE" id="PS51385">
    <property type="entry name" value="YJEF_N"/>
    <property type="match status" value="1"/>
</dbReference>
<dbReference type="Pfam" id="PF03853">
    <property type="entry name" value="YjeF_N"/>
    <property type="match status" value="1"/>
</dbReference>